<dbReference type="GO" id="GO:0016020">
    <property type="term" value="C:membrane"/>
    <property type="evidence" value="ECO:0007669"/>
    <property type="project" value="UniProtKB-SubCell"/>
</dbReference>
<feature type="transmembrane region" description="Helical" evidence="5">
    <location>
        <begin position="117"/>
        <end position="136"/>
    </location>
</feature>
<evidence type="ECO:0000256" key="5">
    <source>
        <dbReference type="SAM" id="Phobius"/>
    </source>
</evidence>
<dbReference type="OrthoDB" id="3181223at2"/>
<dbReference type="InterPro" id="IPR002293">
    <property type="entry name" value="AA/rel_permease1"/>
</dbReference>
<dbReference type="EMBL" id="VYWW01000003">
    <property type="protein sequence ID" value="KAA9324093.1"/>
    <property type="molecule type" value="Genomic_DNA"/>
</dbReference>
<evidence type="ECO:0000313" key="6">
    <source>
        <dbReference type="EMBL" id="KAA9324093.1"/>
    </source>
</evidence>
<evidence type="ECO:0000313" key="8">
    <source>
        <dbReference type="Proteomes" id="UP000327236"/>
    </source>
</evidence>
<evidence type="ECO:0000256" key="2">
    <source>
        <dbReference type="ARBA" id="ARBA00022692"/>
    </source>
</evidence>
<feature type="transmembrane region" description="Helical" evidence="5">
    <location>
        <begin position="380"/>
        <end position="400"/>
    </location>
</feature>
<dbReference type="Proteomes" id="UP000327236">
    <property type="component" value="Unassembled WGS sequence"/>
</dbReference>
<dbReference type="Proteomes" id="UP001385848">
    <property type="component" value="Unassembled WGS sequence"/>
</dbReference>
<reference evidence="7 9" key="2">
    <citation type="submission" date="2024-04" db="EMBL/GenBank/DDBJ databases">
        <title>Three lactobacilli isolated from voided urine samples from females with type 2 diabetes.</title>
        <authorList>
            <person name="Kula A."/>
            <person name="Stegman N."/>
            <person name="Putonti C."/>
        </authorList>
    </citation>
    <scope>NUCLEOTIDE SEQUENCE [LARGE SCALE GENOMIC DNA]</scope>
    <source>
        <strain evidence="7 9">1855</strain>
    </source>
</reference>
<reference evidence="6 8" key="1">
    <citation type="submission" date="2019-09" db="EMBL/GenBank/DDBJ databases">
        <title>Draft genome sequence assemblies of isolates from the urinary tract.</title>
        <authorList>
            <person name="Mores C.R."/>
            <person name="Putonti C."/>
            <person name="Wolfe A.J."/>
        </authorList>
    </citation>
    <scope>NUCLEOTIDE SEQUENCE [LARGE SCALE GENOMIC DNA]</scope>
    <source>
        <strain evidence="6 8">UMB246</strain>
    </source>
</reference>
<keyword evidence="4 5" id="KW-0472">Membrane</keyword>
<keyword evidence="9" id="KW-1185">Reference proteome</keyword>
<feature type="transmembrane region" description="Helical" evidence="5">
    <location>
        <begin position="321"/>
        <end position="342"/>
    </location>
</feature>
<evidence type="ECO:0000256" key="1">
    <source>
        <dbReference type="ARBA" id="ARBA00004141"/>
    </source>
</evidence>
<name>A0A5N1IEM4_LACJE</name>
<dbReference type="GO" id="GO:0015179">
    <property type="term" value="F:L-amino acid transmembrane transporter activity"/>
    <property type="evidence" value="ECO:0007669"/>
    <property type="project" value="TreeGrafter"/>
</dbReference>
<feature type="transmembrane region" description="Helical" evidence="5">
    <location>
        <begin position="187"/>
        <end position="211"/>
    </location>
</feature>
<sequence length="431" mass="47019">MKKEITFAQGLATLVGSVIGAGVFFKIGTISHQTNSAGLTIFVWLLAGFLSLASGLTIAEVAAELPVNGSIQYLEYTYGSIWGFLFGWAQIIVYFPAEAGASSSIFGTQASNLFGNKIAALPISLCMITFIFLTNLLGTKFSSKLQSIVTVIKVIPLILIIIFGLMAPEQHFSFTSFASKNAVPLVTAISGGLLSALFAFDGWVSVTNLAGDLKNPQKDMAKILIWGLGIVTAIYVLVNFVFLKILPFNSIFGNQNTAFNTSIKLFGNMGGKLVTIGILISCYGAANAFMLTGMRAPYILAQNNLLPFSKKFKQANKKTGVPVWGAVTIWIITMLMISLGNFDILTDMLVFVMWFFTIMLTLCQPVLRRRKPNLKRPFKVPFYPITPIIALAGGIFIIIMTIINQFWLSLIGSGLTALGLPIYFYKKKQNK</sequence>
<dbReference type="PIRSF" id="PIRSF006060">
    <property type="entry name" value="AA_transporter"/>
    <property type="match status" value="1"/>
</dbReference>
<dbReference type="InterPro" id="IPR050598">
    <property type="entry name" value="AminoAcid_Transporter"/>
</dbReference>
<dbReference type="EMBL" id="JBBVUL010000001">
    <property type="protein sequence ID" value="MEL0564358.1"/>
    <property type="molecule type" value="Genomic_DNA"/>
</dbReference>
<feature type="transmembrane region" description="Helical" evidence="5">
    <location>
        <begin position="348"/>
        <end position="368"/>
    </location>
</feature>
<keyword evidence="3 5" id="KW-1133">Transmembrane helix</keyword>
<evidence type="ECO:0000313" key="7">
    <source>
        <dbReference type="EMBL" id="MEL0564358.1"/>
    </source>
</evidence>
<comment type="caution">
    <text evidence="6">The sequence shown here is derived from an EMBL/GenBank/DDBJ whole genome shotgun (WGS) entry which is preliminary data.</text>
</comment>
<feature type="transmembrane region" description="Helical" evidence="5">
    <location>
        <begin position="148"/>
        <end position="167"/>
    </location>
</feature>
<comment type="subcellular location">
    <subcellularLocation>
        <location evidence="1">Membrane</location>
        <topology evidence="1">Multi-pass membrane protein</topology>
    </subcellularLocation>
</comment>
<feature type="transmembrane region" description="Helical" evidence="5">
    <location>
        <begin position="73"/>
        <end position="97"/>
    </location>
</feature>
<gene>
    <name evidence="7" type="ORF">AAC431_00260</name>
    <name evidence="6" type="ORF">F6H94_01055</name>
</gene>
<dbReference type="PANTHER" id="PTHR11785:SF512">
    <property type="entry name" value="SOBREMESA, ISOFORM B"/>
    <property type="match status" value="1"/>
</dbReference>
<keyword evidence="2 5" id="KW-0812">Transmembrane</keyword>
<feature type="transmembrane region" description="Helical" evidence="5">
    <location>
        <begin position="406"/>
        <end position="425"/>
    </location>
</feature>
<evidence type="ECO:0000256" key="3">
    <source>
        <dbReference type="ARBA" id="ARBA00022989"/>
    </source>
</evidence>
<dbReference type="AlphaFoldDB" id="A0A5N1IEM4"/>
<dbReference type="RefSeq" id="WP_006587981.1">
    <property type="nucleotide sequence ID" value="NZ_CATOUV010000001.1"/>
</dbReference>
<evidence type="ECO:0000256" key="4">
    <source>
        <dbReference type="ARBA" id="ARBA00023136"/>
    </source>
</evidence>
<feature type="transmembrane region" description="Helical" evidence="5">
    <location>
        <begin position="273"/>
        <end position="300"/>
    </location>
</feature>
<organism evidence="6 8">
    <name type="scientific">Lactobacillus jensenii</name>
    <dbReference type="NCBI Taxonomy" id="109790"/>
    <lineage>
        <taxon>Bacteria</taxon>
        <taxon>Bacillati</taxon>
        <taxon>Bacillota</taxon>
        <taxon>Bacilli</taxon>
        <taxon>Lactobacillales</taxon>
        <taxon>Lactobacillaceae</taxon>
        <taxon>Lactobacillus</taxon>
    </lineage>
</organism>
<evidence type="ECO:0000313" key="9">
    <source>
        <dbReference type="Proteomes" id="UP001385848"/>
    </source>
</evidence>
<feature type="transmembrane region" description="Helical" evidence="5">
    <location>
        <begin position="36"/>
        <end position="61"/>
    </location>
</feature>
<dbReference type="PANTHER" id="PTHR11785">
    <property type="entry name" value="AMINO ACID TRANSPORTER"/>
    <property type="match status" value="1"/>
</dbReference>
<protein>
    <submittedName>
        <fullName evidence="6">Amino acid permease</fullName>
    </submittedName>
</protein>
<feature type="transmembrane region" description="Helical" evidence="5">
    <location>
        <begin position="223"/>
        <end position="243"/>
    </location>
</feature>
<accession>A0A5N1IEM4</accession>
<proteinExistence type="predicted"/>
<dbReference type="Pfam" id="PF13520">
    <property type="entry name" value="AA_permease_2"/>
    <property type="match status" value="1"/>
</dbReference>
<dbReference type="Gene3D" id="1.20.1740.10">
    <property type="entry name" value="Amino acid/polyamine transporter I"/>
    <property type="match status" value="1"/>
</dbReference>